<dbReference type="AlphaFoldDB" id="A0A6M1TDY7"/>
<protein>
    <submittedName>
        <fullName evidence="2">DUF58 domain-containing protein</fullName>
    </submittedName>
</protein>
<comment type="caution">
    <text evidence="2">The sequence shown here is derived from an EMBL/GenBank/DDBJ whole genome shotgun (WGS) entry which is preliminary data.</text>
</comment>
<reference evidence="2 3" key="1">
    <citation type="submission" date="2020-02" db="EMBL/GenBank/DDBJ databases">
        <title>Aliifodinibius halophilus 2W32, complete genome.</title>
        <authorList>
            <person name="Li Y."/>
            <person name="Wu S."/>
        </authorList>
    </citation>
    <scope>NUCLEOTIDE SEQUENCE [LARGE SCALE GENOMIC DNA]</scope>
    <source>
        <strain evidence="2 3">2W32</strain>
    </source>
</reference>
<dbReference type="InterPro" id="IPR002881">
    <property type="entry name" value="DUF58"/>
</dbReference>
<dbReference type="EMBL" id="JAALLS010000001">
    <property type="protein sequence ID" value="NGP86900.1"/>
    <property type="molecule type" value="Genomic_DNA"/>
</dbReference>
<feature type="non-terminal residue" evidence="2">
    <location>
        <position position="291"/>
    </location>
</feature>
<proteinExistence type="predicted"/>
<dbReference type="InterPro" id="IPR036465">
    <property type="entry name" value="vWFA_dom_sf"/>
</dbReference>
<dbReference type="Proteomes" id="UP000479132">
    <property type="component" value="Unassembled WGS sequence"/>
</dbReference>
<dbReference type="SUPFAM" id="SSF53300">
    <property type="entry name" value="vWA-like"/>
    <property type="match status" value="1"/>
</dbReference>
<dbReference type="PANTHER" id="PTHR33608:SF6">
    <property type="entry name" value="BLL2464 PROTEIN"/>
    <property type="match status" value="1"/>
</dbReference>
<evidence type="ECO:0000259" key="1">
    <source>
        <dbReference type="Pfam" id="PF01882"/>
    </source>
</evidence>
<name>A0A6M1TDY7_9BACT</name>
<dbReference type="Pfam" id="PF01882">
    <property type="entry name" value="DUF58"/>
    <property type="match status" value="1"/>
</dbReference>
<evidence type="ECO:0000313" key="3">
    <source>
        <dbReference type="Proteomes" id="UP000479132"/>
    </source>
</evidence>
<feature type="domain" description="DUF58" evidence="1">
    <location>
        <begin position="42"/>
        <end position="253"/>
    </location>
</feature>
<dbReference type="PANTHER" id="PTHR33608">
    <property type="entry name" value="BLL2464 PROTEIN"/>
    <property type="match status" value="1"/>
</dbReference>
<keyword evidence="3" id="KW-1185">Reference proteome</keyword>
<gene>
    <name evidence="2" type="ORF">G3569_00935</name>
</gene>
<accession>A0A6M1TDY7</accession>
<dbReference type="CDD" id="cd00198">
    <property type="entry name" value="vWFA"/>
    <property type="match status" value="1"/>
</dbReference>
<sequence>MISKEILKKVRKIEIRTKGMVNNILGGEYQSAFKGRGMEFSEVREYNYGDDIRQIDWNVTARTGDPFIKQFEEEREQTLMLCVDISPSGMFGSKGQSKMELSIEICAVLAFSAIKNGDKVGLILFTDEIEKVIPPKKGRKHVLRLIRELLTTEPKSTGTDLSEALSYVNRLLNRRAIVIFASDFQDENYDKQMKITSQKHDLVNIFINDEYEDELPDLGLVPLKDAETGKEVLVDTSSEKIRKEYLKKRTIQKKKLRDRFLRMKIDTIELNTNASYVRPLMSFFRRRVHRY</sequence>
<dbReference type="Gene3D" id="3.40.50.410">
    <property type="entry name" value="von Willebrand factor, type A domain"/>
    <property type="match status" value="1"/>
</dbReference>
<organism evidence="2 3">
    <name type="scientific">Fodinibius halophilus</name>
    <dbReference type="NCBI Taxonomy" id="1736908"/>
    <lineage>
        <taxon>Bacteria</taxon>
        <taxon>Pseudomonadati</taxon>
        <taxon>Balneolota</taxon>
        <taxon>Balneolia</taxon>
        <taxon>Balneolales</taxon>
        <taxon>Balneolaceae</taxon>
        <taxon>Fodinibius</taxon>
    </lineage>
</organism>
<evidence type="ECO:0000313" key="2">
    <source>
        <dbReference type="EMBL" id="NGP86900.1"/>
    </source>
</evidence>